<evidence type="ECO:0000256" key="2">
    <source>
        <dbReference type="ARBA" id="ARBA00022801"/>
    </source>
</evidence>
<dbReference type="InterPro" id="IPR033116">
    <property type="entry name" value="TRYPSIN_SER"/>
</dbReference>
<dbReference type="CDD" id="cd00190">
    <property type="entry name" value="Tryp_SPc"/>
    <property type="match status" value="1"/>
</dbReference>
<dbReference type="PROSITE" id="PS00134">
    <property type="entry name" value="TRYPSIN_HIS"/>
    <property type="match status" value="1"/>
</dbReference>
<proteinExistence type="predicted"/>
<dbReference type="Proteomes" id="UP000014760">
    <property type="component" value="Unassembled WGS sequence"/>
</dbReference>
<dbReference type="Pfam" id="PF00089">
    <property type="entry name" value="Trypsin"/>
    <property type="match status" value="1"/>
</dbReference>
<dbReference type="FunFam" id="2.40.10.10:FF:000003">
    <property type="entry name" value="Transmembrane serine protease 3"/>
    <property type="match status" value="1"/>
</dbReference>
<keyword evidence="9" id="KW-1185">Reference proteome</keyword>
<name>R7VEX5_CAPTE</name>
<dbReference type="GO" id="GO:0006508">
    <property type="term" value="P:proteolysis"/>
    <property type="evidence" value="ECO:0007669"/>
    <property type="project" value="UniProtKB-KW"/>
</dbReference>
<dbReference type="HOGENOM" id="CLU_006842_0_4_1"/>
<dbReference type="InterPro" id="IPR001254">
    <property type="entry name" value="Trypsin_dom"/>
</dbReference>
<dbReference type="InterPro" id="IPR043504">
    <property type="entry name" value="Peptidase_S1_PA_chymotrypsin"/>
</dbReference>
<dbReference type="AlphaFoldDB" id="R7VEX5"/>
<reference evidence="9" key="1">
    <citation type="submission" date="2012-12" db="EMBL/GenBank/DDBJ databases">
        <authorList>
            <person name="Hellsten U."/>
            <person name="Grimwood J."/>
            <person name="Chapman J.A."/>
            <person name="Shapiro H."/>
            <person name="Aerts A."/>
            <person name="Otillar R.P."/>
            <person name="Terry A.Y."/>
            <person name="Boore J.L."/>
            <person name="Simakov O."/>
            <person name="Marletaz F."/>
            <person name="Cho S.-J."/>
            <person name="Edsinger-Gonzales E."/>
            <person name="Havlak P."/>
            <person name="Kuo D.-H."/>
            <person name="Larsson T."/>
            <person name="Lv J."/>
            <person name="Arendt D."/>
            <person name="Savage R."/>
            <person name="Osoegawa K."/>
            <person name="de Jong P."/>
            <person name="Lindberg D.R."/>
            <person name="Seaver E.C."/>
            <person name="Weisblat D.A."/>
            <person name="Putnam N.H."/>
            <person name="Grigoriev I.V."/>
            <person name="Rokhsar D.S."/>
        </authorList>
    </citation>
    <scope>NUCLEOTIDE SEQUENCE</scope>
    <source>
        <strain evidence="9">I ESC-2004</strain>
    </source>
</reference>
<dbReference type="PANTHER" id="PTHR24252">
    <property type="entry name" value="ACROSIN-RELATED"/>
    <property type="match status" value="1"/>
</dbReference>
<dbReference type="Gene3D" id="2.40.10.10">
    <property type="entry name" value="Trypsin-like serine proteases"/>
    <property type="match status" value="1"/>
</dbReference>
<dbReference type="InterPro" id="IPR001314">
    <property type="entry name" value="Peptidase_S1A"/>
</dbReference>
<gene>
    <name evidence="7" type="ORF">CAPTEDRAFT_127358</name>
</gene>
<evidence type="ECO:0000256" key="4">
    <source>
        <dbReference type="ARBA" id="ARBA00023157"/>
    </source>
</evidence>
<dbReference type="EMBL" id="AMQN01004059">
    <property type="status" value="NOT_ANNOTATED_CDS"/>
    <property type="molecule type" value="Genomic_DNA"/>
</dbReference>
<keyword evidence="2 5" id="KW-0378">Hydrolase</keyword>
<keyword evidence="4" id="KW-1015">Disulfide bond</keyword>
<dbReference type="PROSITE" id="PS00135">
    <property type="entry name" value="TRYPSIN_SER"/>
    <property type="match status" value="1"/>
</dbReference>
<evidence type="ECO:0000256" key="3">
    <source>
        <dbReference type="ARBA" id="ARBA00022825"/>
    </source>
</evidence>
<dbReference type="OrthoDB" id="10004439at2759"/>
<dbReference type="PROSITE" id="PS50240">
    <property type="entry name" value="TRYPSIN_DOM"/>
    <property type="match status" value="1"/>
</dbReference>
<accession>R7VEX5</accession>
<evidence type="ECO:0000313" key="7">
    <source>
        <dbReference type="EMBL" id="ELU17408.1"/>
    </source>
</evidence>
<evidence type="ECO:0000256" key="1">
    <source>
        <dbReference type="ARBA" id="ARBA00022670"/>
    </source>
</evidence>
<dbReference type="SUPFAM" id="SSF50494">
    <property type="entry name" value="Trypsin-like serine proteases"/>
    <property type="match status" value="1"/>
</dbReference>
<dbReference type="PANTHER" id="PTHR24252:SF7">
    <property type="entry name" value="HYALIN"/>
    <property type="match status" value="1"/>
</dbReference>
<dbReference type="STRING" id="283909.R7VEX5"/>
<evidence type="ECO:0000256" key="5">
    <source>
        <dbReference type="RuleBase" id="RU363034"/>
    </source>
</evidence>
<reference evidence="7 9" key="2">
    <citation type="journal article" date="2013" name="Nature">
        <title>Insights into bilaterian evolution from three spiralian genomes.</title>
        <authorList>
            <person name="Simakov O."/>
            <person name="Marletaz F."/>
            <person name="Cho S.J."/>
            <person name="Edsinger-Gonzales E."/>
            <person name="Havlak P."/>
            <person name="Hellsten U."/>
            <person name="Kuo D.H."/>
            <person name="Larsson T."/>
            <person name="Lv J."/>
            <person name="Arendt D."/>
            <person name="Savage R."/>
            <person name="Osoegawa K."/>
            <person name="de Jong P."/>
            <person name="Grimwood J."/>
            <person name="Chapman J.A."/>
            <person name="Shapiro H."/>
            <person name="Aerts A."/>
            <person name="Otillar R.P."/>
            <person name="Terry A.Y."/>
            <person name="Boore J.L."/>
            <person name="Grigoriev I.V."/>
            <person name="Lindberg D.R."/>
            <person name="Seaver E.C."/>
            <person name="Weisblat D.A."/>
            <person name="Putnam N.H."/>
            <person name="Rokhsar D.S."/>
        </authorList>
    </citation>
    <scope>NUCLEOTIDE SEQUENCE</scope>
    <source>
        <strain evidence="7 9">I ESC-2004</strain>
    </source>
</reference>
<feature type="non-terminal residue" evidence="7">
    <location>
        <position position="1"/>
    </location>
</feature>
<dbReference type="GO" id="GO:0004252">
    <property type="term" value="F:serine-type endopeptidase activity"/>
    <property type="evidence" value="ECO:0007669"/>
    <property type="project" value="InterPro"/>
</dbReference>
<protein>
    <recommendedName>
        <fullName evidence="6">Peptidase S1 domain-containing protein</fullName>
    </recommendedName>
</protein>
<sequence>CGIRKTAPSLRIVGGQETRRGSWPWQVAILTKWHEQYCGGVLLTPSWVLTAAHCLRRKGRRRRVIIRTGEWDLTYDEGSEFDQRPVHEFVHPDFDMTTIDSDIALVKLQKPVNRSSSVDFACIPRKEDTLPTNTICYAIGWGKMKDTHLFGTDILREAPVPIVTDTKCQDAFEYEITTNQMCAGYRRGGVDTCAGDSGGPLMCEIEHNGRRRWHVYGVTSFGEGCGDKGKFGIYTKVTNFSQWITKILKNN</sequence>
<dbReference type="EMBL" id="KB292507">
    <property type="protein sequence ID" value="ELU17408.1"/>
    <property type="molecule type" value="Genomic_DNA"/>
</dbReference>
<reference evidence="8" key="3">
    <citation type="submission" date="2015-06" db="UniProtKB">
        <authorList>
            <consortium name="EnsemblMetazoa"/>
        </authorList>
    </citation>
    <scope>IDENTIFICATION</scope>
</reference>
<organism evidence="7">
    <name type="scientific">Capitella teleta</name>
    <name type="common">Polychaete worm</name>
    <dbReference type="NCBI Taxonomy" id="283909"/>
    <lineage>
        <taxon>Eukaryota</taxon>
        <taxon>Metazoa</taxon>
        <taxon>Spiralia</taxon>
        <taxon>Lophotrochozoa</taxon>
        <taxon>Annelida</taxon>
        <taxon>Polychaeta</taxon>
        <taxon>Sedentaria</taxon>
        <taxon>Scolecida</taxon>
        <taxon>Capitellidae</taxon>
        <taxon>Capitella</taxon>
    </lineage>
</organism>
<dbReference type="InterPro" id="IPR018114">
    <property type="entry name" value="TRYPSIN_HIS"/>
</dbReference>
<feature type="domain" description="Peptidase S1" evidence="6">
    <location>
        <begin position="12"/>
        <end position="249"/>
    </location>
</feature>
<evidence type="ECO:0000313" key="8">
    <source>
        <dbReference type="EnsemblMetazoa" id="CapteP127358"/>
    </source>
</evidence>
<dbReference type="EnsemblMetazoa" id="CapteT127358">
    <property type="protein sequence ID" value="CapteP127358"/>
    <property type="gene ID" value="CapteG127358"/>
</dbReference>
<keyword evidence="1 5" id="KW-0645">Protease</keyword>
<dbReference type="InterPro" id="IPR009003">
    <property type="entry name" value="Peptidase_S1_PA"/>
</dbReference>
<dbReference type="SMART" id="SM00020">
    <property type="entry name" value="Tryp_SPc"/>
    <property type="match status" value="1"/>
</dbReference>
<keyword evidence="3 5" id="KW-0720">Serine protease</keyword>
<dbReference type="MEROPS" id="S01.B77"/>
<evidence type="ECO:0000259" key="6">
    <source>
        <dbReference type="PROSITE" id="PS50240"/>
    </source>
</evidence>
<dbReference type="OMA" id="PPHTSCI"/>
<evidence type="ECO:0000313" key="9">
    <source>
        <dbReference type="Proteomes" id="UP000014760"/>
    </source>
</evidence>
<dbReference type="PRINTS" id="PR00722">
    <property type="entry name" value="CHYMOTRYPSIN"/>
</dbReference>